<evidence type="ECO:0000313" key="4">
    <source>
        <dbReference type="Proteomes" id="UP000311382"/>
    </source>
</evidence>
<sequence length="881" mass="92669">MDPHGGPGAPPRLAIHAASPVLPSSVADPRPNTSHEPQKTSRNSLFDQDWGSLAPAPPRSRSSTAESQFSDRSTESTGASTAASSVRRSWMDVDYSTPLQSSIPTAATDLTPSLYPPPPLERNDTYKLRLDTTPVPGAKGEGGFNWPLTPPSPIAQPRQTFPSLPPLQPPIPFVDVSSSSFGAPVPPASPSIASTASPPLSSARPTFPHRISSTSSHPPDPSDPLPPTAGHSSNPLLDTRRSPSLRMSPTPPYLLGEGRHATVYLASFSRPASADGTEPRRWRLCAAKRLAPDRESQVSGLGEAFILAKLAGAANGRGESMEGGSRFVLRLYGVRDERDGLEPPLALLSSGGWSQAGSVSVSRRASGASSKRWSMGSGASVGGSPRGGEGVGGGGGGVPPSPLGRTFPDVTDRLDAPLSPLSPLSPGERRRPLSLRLDGGSPGEAGASAARKKSARHSDMSLLGRSHSRLSLLSHALEPPLASSKRRITLSGAQPASTASSTSGAPASPSSPGLAPALPMSPPAPVAVPVPRIDLLLEYCPRGHILQFARCHPDLVDKARWVDWAGQLTSAVAWAHERGVLHADIKPQNVLVAPDLTLRLSDWGTSLFLPPASSPPHRFPTDPHGLGTPSYSPPEFVQRLPSPFSYPSDVFSLALTLSTLLTAREPYDSLRAVERMLHVASGGWWEWEERRRVREEEDEAEVALSLSRAGSVRSTRSVASRRGGGGARARSDSVESVRSVVSNAPSALSFHGGPRDWDAVKRSLLLVEADADADAEDCDAHVEAELAATAELTLAGSSQPASPGPTDTADPPLPVHTYPGTATPVQYFLSGTAYPSDVVPPAARDLLRRMASPAPVGRPSAAEVVDELRRLASEEGVEVDW</sequence>
<dbReference type="Gene3D" id="1.10.510.10">
    <property type="entry name" value="Transferase(Phosphotransferase) domain 1"/>
    <property type="match status" value="1"/>
</dbReference>
<evidence type="ECO:0000259" key="2">
    <source>
        <dbReference type="PROSITE" id="PS50011"/>
    </source>
</evidence>
<feature type="compositionally biased region" description="Polar residues" evidence="1">
    <location>
        <begin position="97"/>
        <end position="111"/>
    </location>
</feature>
<evidence type="ECO:0000313" key="3">
    <source>
        <dbReference type="EMBL" id="TNY22219.1"/>
    </source>
</evidence>
<name>A0A5C5G1B4_9BASI</name>
<dbReference type="EMBL" id="SOZI01000029">
    <property type="protein sequence ID" value="TNY22219.1"/>
    <property type="molecule type" value="Genomic_DNA"/>
</dbReference>
<feature type="domain" description="Protein kinase" evidence="2">
    <location>
        <begin position="345"/>
        <end position="871"/>
    </location>
</feature>
<keyword evidence="4" id="KW-1185">Reference proteome</keyword>
<proteinExistence type="predicted"/>
<dbReference type="Proteomes" id="UP000311382">
    <property type="component" value="Unassembled WGS sequence"/>
</dbReference>
<dbReference type="AlphaFoldDB" id="A0A5C5G1B4"/>
<feature type="compositionally biased region" description="Low complexity" evidence="1">
    <location>
        <begin position="416"/>
        <end position="426"/>
    </location>
</feature>
<dbReference type="OrthoDB" id="4062651at2759"/>
<feature type="compositionally biased region" description="Pro residues" evidence="1">
    <location>
        <begin position="163"/>
        <end position="172"/>
    </location>
</feature>
<feature type="region of interest" description="Disordered" evidence="1">
    <location>
        <begin position="714"/>
        <end position="735"/>
    </location>
</feature>
<feature type="region of interest" description="Disordered" evidence="1">
    <location>
        <begin position="1"/>
        <end position="251"/>
    </location>
</feature>
<dbReference type="GO" id="GO:0004674">
    <property type="term" value="F:protein serine/threonine kinase activity"/>
    <property type="evidence" value="ECO:0007669"/>
    <property type="project" value="TreeGrafter"/>
</dbReference>
<feature type="compositionally biased region" description="Low complexity" evidence="1">
    <location>
        <begin position="190"/>
        <end position="205"/>
    </location>
</feature>
<dbReference type="InterPro" id="IPR008271">
    <property type="entry name" value="Ser/Thr_kinase_AS"/>
</dbReference>
<feature type="region of interest" description="Disordered" evidence="1">
    <location>
        <begin position="490"/>
        <end position="518"/>
    </location>
</feature>
<feature type="compositionally biased region" description="Polar residues" evidence="1">
    <location>
        <begin position="31"/>
        <end position="46"/>
    </location>
</feature>
<dbReference type="InterPro" id="IPR011009">
    <property type="entry name" value="Kinase-like_dom_sf"/>
</dbReference>
<dbReference type="Pfam" id="PF00069">
    <property type="entry name" value="Pkinase"/>
    <property type="match status" value="1"/>
</dbReference>
<dbReference type="SUPFAM" id="SSF56112">
    <property type="entry name" value="Protein kinase-like (PK-like)"/>
    <property type="match status" value="1"/>
</dbReference>
<feature type="compositionally biased region" description="Low complexity" evidence="1">
    <location>
        <begin position="434"/>
        <end position="449"/>
    </location>
</feature>
<feature type="compositionally biased region" description="Pro residues" evidence="1">
    <location>
        <begin position="218"/>
        <end position="227"/>
    </location>
</feature>
<feature type="region of interest" description="Disordered" evidence="1">
    <location>
        <begin position="364"/>
        <end position="460"/>
    </location>
</feature>
<dbReference type="PROSITE" id="PS00108">
    <property type="entry name" value="PROTEIN_KINASE_ST"/>
    <property type="match status" value="1"/>
</dbReference>
<comment type="caution">
    <text evidence="3">The sequence shown here is derived from an EMBL/GenBank/DDBJ whole genome shotgun (WGS) entry which is preliminary data.</text>
</comment>
<dbReference type="InterPro" id="IPR051681">
    <property type="entry name" value="Ser/Thr_Kinases-Pseudokinases"/>
</dbReference>
<feature type="compositionally biased region" description="Low complexity" evidence="1">
    <location>
        <begin position="75"/>
        <end position="88"/>
    </location>
</feature>
<protein>
    <submittedName>
        <fullName evidence="3">Putative Serine/threonine kinase</fullName>
    </submittedName>
</protein>
<accession>A0A5C5G1B4</accession>
<feature type="compositionally biased region" description="Basic and acidic residues" evidence="1">
    <location>
        <begin position="121"/>
        <end position="130"/>
    </location>
</feature>
<keyword evidence="3" id="KW-0418">Kinase</keyword>
<organism evidence="3 4">
    <name type="scientific">Rhodotorula diobovata</name>
    <dbReference type="NCBI Taxonomy" id="5288"/>
    <lineage>
        <taxon>Eukaryota</taxon>
        <taxon>Fungi</taxon>
        <taxon>Dikarya</taxon>
        <taxon>Basidiomycota</taxon>
        <taxon>Pucciniomycotina</taxon>
        <taxon>Microbotryomycetes</taxon>
        <taxon>Sporidiobolales</taxon>
        <taxon>Sporidiobolaceae</taxon>
        <taxon>Rhodotorula</taxon>
    </lineage>
</organism>
<keyword evidence="3" id="KW-0808">Transferase</keyword>
<dbReference type="GO" id="GO:0005524">
    <property type="term" value="F:ATP binding"/>
    <property type="evidence" value="ECO:0007669"/>
    <property type="project" value="InterPro"/>
</dbReference>
<reference evidence="3 4" key="1">
    <citation type="submission" date="2019-03" db="EMBL/GenBank/DDBJ databases">
        <title>Rhodosporidium diobovatum UCD-FST 08-225 genome sequencing, assembly, and annotation.</title>
        <authorList>
            <person name="Fakankun I.U."/>
            <person name="Fristensky B."/>
            <person name="Levin D.B."/>
        </authorList>
    </citation>
    <scope>NUCLEOTIDE SEQUENCE [LARGE SCALE GENOMIC DNA]</scope>
    <source>
        <strain evidence="3 4">UCD-FST 08-225</strain>
    </source>
</reference>
<dbReference type="InterPro" id="IPR000719">
    <property type="entry name" value="Prot_kinase_dom"/>
</dbReference>
<evidence type="ECO:0000256" key="1">
    <source>
        <dbReference type="SAM" id="MobiDB-lite"/>
    </source>
</evidence>
<feature type="compositionally biased region" description="Low complexity" evidence="1">
    <location>
        <begin position="491"/>
        <end position="518"/>
    </location>
</feature>
<dbReference type="STRING" id="5288.A0A5C5G1B4"/>
<dbReference type="PANTHER" id="PTHR44329">
    <property type="entry name" value="SERINE/THREONINE-PROTEIN KINASE TNNI3K-RELATED"/>
    <property type="match status" value="1"/>
</dbReference>
<feature type="compositionally biased region" description="Gly residues" evidence="1">
    <location>
        <begin position="379"/>
        <end position="398"/>
    </location>
</feature>
<dbReference type="SMART" id="SM00220">
    <property type="entry name" value="S_TKc"/>
    <property type="match status" value="1"/>
</dbReference>
<dbReference type="PROSITE" id="PS50011">
    <property type="entry name" value="PROTEIN_KINASE_DOM"/>
    <property type="match status" value="1"/>
</dbReference>
<gene>
    <name evidence="3" type="ORF">DMC30DRAFT_160901</name>
</gene>